<dbReference type="SUPFAM" id="SSF51182">
    <property type="entry name" value="RmlC-like cupins"/>
    <property type="match status" value="1"/>
</dbReference>
<keyword evidence="3" id="KW-1185">Reference proteome</keyword>
<dbReference type="InterPro" id="IPR014710">
    <property type="entry name" value="RmlC-like_jellyroll"/>
</dbReference>
<evidence type="ECO:0000259" key="1">
    <source>
        <dbReference type="Pfam" id="PF07883"/>
    </source>
</evidence>
<comment type="caution">
    <text evidence="2">The sequence shown here is derived from an EMBL/GenBank/DDBJ whole genome shotgun (WGS) entry which is preliminary data.</text>
</comment>
<name>A0ABR7L8A3_9PSEU</name>
<feature type="domain" description="Cupin type-2" evidence="1">
    <location>
        <begin position="54"/>
        <end position="122"/>
    </location>
</feature>
<dbReference type="InterPro" id="IPR013096">
    <property type="entry name" value="Cupin_2"/>
</dbReference>
<dbReference type="InterPro" id="IPR053146">
    <property type="entry name" value="QDO-like"/>
</dbReference>
<dbReference type="Proteomes" id="UP000734823">
    <property type="component" value="Unassembled WGS sequence"/>
</dbReference>
<dbReference type="Gene3D" id="2.60.120.10">
    <property type="entry name" value="Jelly Rolls"/>
    <property type="match status" value="1"/>
</dbReference>
<evidence type="ECO:0000313" key="3">
    <source>
        <dbReference type="Proteomes" id="UP000734823"/>
    </source>
</evidence>
<dbReference type="Pfam" id="PF07883">
    <property type="entry name" value="Cupin_2"/>
    <property type="match status" value="1"/>
</dbReference>
<accession>A0ABR7L8A3</accession>
<protein>
    <submittedName>
        <fullName evidence="2">Cupin domain-containing protein</fullName>
    </submittedName>
</protein>
<reference evidence="2 3" key="1">
    <citation type="submission" date="2020-06" db="EMBL/GenBank/DDBJ databases">
        <title>Actinokineospora xiongansis sp. nov., isolated from soil of Baiyangdian.</title>
        <authorList>
            <person name="Zhang X."/>
        </authorList>
    </citation>
    <scope>NUCLEOTIDE SEQUENCE [LARGE SCALE GENOMIC DNA]</scope>
    <source>
        <strain evidence="2 3">HBU206404</strain>
    </source>
</reference>
<gene>
    <name evidence="2" type="ORF">GPZ80_15720</name>
</gene>
<dbReference type="EMBL" id="JABVED010000008">
    <property type="protein sequence ID" value="MBC6448624.1"/>
    <property type="molecule type" value="Genomic_DNA"/>
</dbReference>
<sequence>MGHGRDTARFHKVGRVSLLIKSPADVERLRAVVGEYRVLLSGADTGGRLAVVEQILPPGALGAAPHVHHGHEEDFIVTAGAITFDTATEARVVAAGGVVSVPRGAAHGFGNDSAETARCIVTFTPAGYEDYFRLIDELVRAGTSPDADTLARLRARFATESATH</sequence>
<proteinExistence type="predicted"/>
<dbReference type="InterPro" id="IPR011051">
    <property type="entry name" value="RmlC_Cupin_sf"/>
</dbReference>
<organism evidence="2 3">
    <name type="scientific">Actinokineospora xionganensis</name>
    <dbReference type="NCBI Taxonomy" id="2684470"/>
    <lineage>
        <taxon>Bacteria</taxon>
        <taxon>Bacillati</taxon>
        <taxon>Actinomycetota</taxon>
        <taxon>Actinomycetes</taxon>
        <taxon>Pseudonocardiales</taxon>
        <taxon>Pseudonocardiaceae</taxon>
        <taxon>Actinokineospora</taxon>
    </lineage>
</organism>
<dbReference type="PANTHER" id="PTHR36440">
    <property type="entry name" value="PUTATIVE (AFU_ORTHOLOGUE AFUA_8G07350)-RELATED"/>
    <property type="match status" value="1"/>
</dbReference>
<dbReference type="PANTHER" id="PTHR36440:SF1">
    <property type="entry name" value="PUTATIVE (AFU_ORTHOLOGUE AFUA_8G07350)-RELATED"/>
    <property type="match status" value="1"/>
</dbReference>
<evidence type="ECO:0000313" key="2">
    <source>
        <dbReference type="EMBL" id="MBC6448624.1"/>
    </source>
</evidence>